<reference evidence="2 3" key="1">
    <citation type="submission" date="2018-08" db="EMBL/GenBank/DDBJ databases">
        <title>Genomic investigation of the strawberry pathogen Phytophthora fragariae indicates pathogenicity is determined by transcriptional variation in three key races.</title>
        <authorList>
            <person name="Adams T.M."/>
            <person name="Armitage A.D."/>
            <person name="Sobczyk M.K."/>
            <person name="Bates H.J."/>
            <person name="Dunwell J.M."/>
            <person name="Nellist C.F."/>
            <person name="Harrison R.J."/>
        </authorList>
    </citation>
    <scope>NUCLEOTIDE SEQUENCE [LARGE SCALE GENOMIC DNA]</scope>
    <source>
        <strain evidence="2 3">NOV-27</strain>
    </source>
</reference>
<name>A0A6A3V112_9STRA</name>
<dbReference type="Proteomes" id="UP000433483">
    <property type="component" value="Unassembled WGS sequence"/>
</dbReference>
<comment type="caution">
    <text evidence="2">The sequence shown here is derived from an EMBL/GenBank/DDBJ whole genome shotgun (WGS) entry which is preliminary data.</text>
</comment>
<proteinExistence type="predicted"/>
<feature type="compositionally biased region" description="Low complexity" evidence="1">
    <location>
        <begin position="1"/>
        <end position="19"/>
    </location>
</feature>
<accession>A0A6A3V112</accession>
<keyword evidence="3" id="KW-1185">Reference proteome</keyword>
<dbReference type="EMBL" id="QXGB01008622">
    <property type="protein sequence ID" value="KAE9157708.1"/>
    <property type="molecule type" value="Genomic_DNA"/>
</dbReference>
<dbReference type="AlphaFoldDB" id="A0A6A3V112"/>
<organism evidence="2 3">
    <name type="scientific">Phytophthora fragariae</name>
    <dbReference type="NCBI Taxonomy" id="53985"/>
    <lineage>
        <taxon>Eukaryota</taxon>
        <taxon>Sar</taxon>
        <taxon>Stramenopiles</taxon>
        <taxon>Oomycota</taxon>
        <taxon>Peronosporomycetes</taxon>
        <taxon>Peronosporales</taxon>
        <taxon>Peronosporaceae</taxon>
        <taxon>Phytophthora</taxon>
    </lineage>
</organism>
<sequence length="59" mass="6042">MAKGSSSRSASPAGRARGPTPSEADSASVAVAIVTPDDTPRIEFEDVNDQGHVSEDEGE</sequence>
<dbReference type="OrthoDB" id="122772at2759"/>
<feature type="region of interest" description="Disordered" evidence="1">
    <location>
        <begin position="1"/>
        <end position="59"/>
    </location>
</feature>
<evidence type="ECO:0000313" key="2">
    <source>
        <dbReference type="EMBL" id="KAE9157708.1"/>
    </source>
</evidence>
<evidence type="ECO:0000256" key="1">
    <source>
        <dbReference type="SAM" id="MobiDB-lite"/>
    </source>
</evidence>
<gene>
    <name evidence="2" type="ORF">PF005_g32731</name>
</gene>
<protein>
    <submittedName>
        <fullName evidence="2">Uncharacterized protein</fullName>
    </submittedName>
</protein>
<evidence type="ECO:0000313" key="3">
    <source>
        <dbReference type="Proteomes" id="UP000433483"/>
    </source>
</evidence>